<feature type="compositionally biased region" description="Basic and acidic residues" evidence="4">
    <location>
        <begin position="971"/>
        <end position="988"/>
    </location>
</feature>
<organism evidence="6">
    <name type="scientific">Ditylum brightwellii</name>
    <dbReference type="NCBI Taxonomy" id="49249"/>
    <lineage>
        <taxon>Eukaryota</taxon>
        <taxon>Sar</taxon>
        <taxon>Stramenopiles</taxon>
        <taxon>Ochrophyta</taxon>
        <taxon>Bacillariophyta</taxon>
        <taxon>Mediophyceae</taxon>
        <taxon>Lithodesmiophycidae</taxon>
        <taxon>Lithodesmiales</taxon>
        <taxon>Lithodesmiaceae</taxon>
        <taxon>Ditylum</taxon>
    </lineage>
</organism>
<feature type="region of interest" description="Disordered" evidence="4">
    <location>
        <begin position="654"/>
        <end position="681"/>
    </location>
</feature>
<comment type="subcellular location">
    <subcellularLocation>
        <location evidence="1">Nucleus</location>
    </subcellularLocation>
</comment>
<proteinExistence type="inferred from homology"/>
<accession>A0A7S1ZEY6</accession>
<feature type="compositionally biased region" description="Basic and acidic residues" evidence="4">
    <location>
        <begin position="662"/>
        <end position="676"/>
    </location>
</feature>
<evidence type="ECO:0000256" key="4">
    <source>
        <dbReference type="SAM" id="MobiDB-lite"/>
    </source>
</evidence>
<feature type="compositionally biased region" description="Basic and acidic residues" evidence="4">
    <location>
        <begin position="734"/>
        <end position="754"/>
    </location>
</feature>
<dbReference type="PANTHER" id="PTHR12446">
    <property type="entry name" value="TESMIN/TSO1-RELATED"/>
    <property type="match status" value="1"/>
</dbReference>
<comment type="similarity">
    <text evidence="2">Belongs to the lin-54 family.</text>
</comment>
<feature type="domain" description="CRC" evidence="5">
    <location>
        <begin position="528"/>
        <end position="652"/>
    </location>
</feature>
<evidence type="ECO:0000259" key="5">
    <source>
        <dbReference type="PROSITE" id="PS51634"/>
    </source>
</evidence>
<sequence length="1024" mass="112258">MPVKLSVLNRRGSGEEGVPPDSRGGPGRPQTTVVYQMPHGPPQLSRVAGTGAAQSHSYGYGVPPPQGPYHRAIPGGALQQSQGQYHAGPPTAQSAPGTDRRFGPSHERYVERMEEDPRPHARQGRIIREISRERLSQSAPVRGSAPPPEGSTVVYETYDPSEERVTYVRQGVGVPVYQMGQGQYEIVHRVSSSPSTSPGRGDRDSYGPGRPTSGPSEALIARGRSFSANSSETVEPRSSPSRRPGSVPAQAGPQRESDAHHPHVMKRTIAVQNGSYPSHESSASLDSQRMQTKVLTSSVPGPHELRRVAEGSSFEVRPRAHEHLQGEQWREEGHPPQYAQAYEHHPRTRQIGENPPPARSSPGRYVYNVASHPSHPGARTIRGEEYNPVSRQYYYEDYQHARHQHDGPASHRVTFERDVDYLHHRQQDPHYHQRQRPMVREEVAGEHQPPPPPLQKTAPRMVMRTILGVNNTVNLPPEKESTDSVPMTDHGIAPTAPVPSRSGVDVGESASKSAPGKTSSDTPGDDPVNMGCTCKKSKCLKLYCQCFASKQLCGPNCRCLTCMNTLQYEQVRKDAINTILARNPNAFDTKFKATLTGAGKDGDSEEGQTKVAHKLGCKCRKSACLKKYCECYHANVKCSTNCRCVGCQNMPPGGPGGPGGSKKSENKMETKIESKSPEPTMNDAIQQLTSLKNASAESSDCNSSSALIKDMPPVSLLTSGELETSVNDPPSSCEESKMEVDDQSKSGNEQKSDKIISASPNTEKKASEGVNTLLMAAFAMTEMHKGNTPPVSPTLGPKKEPDNSTDMAESPPRKPAEITQQETPEQRFKKAPFRSPKRKSSEDSSDDSTDNGSRKKYHYSPESATRELSRHSSSPTLNRQRMDSCSDDDAMRTHGAQQQKHGPRSTATPEQRKVKRSRLGSVKKKKVHPFLLNESAGSASCPDKASIKADPDERMSLESKYGSPDRIASQKLKENHVECTPKRSKEMKEVLTPVSARCVELRQMEVNPDSGRRVGFDLEKEGRV</sequence>
<feature type="compositionally biased region" description="Polar residues" evidence="4">
    <location>
        <begin position="510"/>
        <end position="522"/>
    </location>
</feature>
<protein>
    <recommendedName>
        <fullName evidence="5">CRC domain-containing protein</fullName>
    </recommendedName>
</protein>
<dbReference type="AlphaFoldDB" id="A0A7S1ZEY6"/>
<keyword evidence="3" id="KW-0539">Nucleus</keyword>
<feature type="compositionally biased region" description="Polar residues" evidence="4">
    <location>
        <begin position="719"/>
        <end position="730"/>
    </location>
</feature>
<dbReference type="EMBL" id="HBGN01022783">
    <property type="protein sequence ID" value="CAD9336944.1"/>
    <property type="molecule type" value="Transcribed_RNA"/>
</dbReference>
<dbReference type="GO" id="GO:0005634">
    <property type="term" value="C:nucleus"/>
    <property type="evidence" value="ECO:0007669"/>
    <property type="project" value="UniProtKB-SubCell"/>
</dbReference>
<feature type="compositionally biased region" description="Basic and acidic residues" evidence="4">
    <location>
        <begin position="880"/>
        <end position="892"/>
    </location>
</feature>
<dbReference type="InterPro" id="IPR005172">
    <property type="entry name" value="CRC"/>
</dbReference>
<evidence type="ECO:0000313" key="6">
    <source>
        <dbReference type="EMBL" id="CAD9336944.1"/>
    </source>
</evidence>
<dbReference type="PANTHER" id="PTHR12446:SF34">
    <property type="entry name" value="PROTEIN LIN-54 HOMOLOG"/>
    <property type="match status" value="1"/>
</dbReference>
<evidence type="ECO:0000256" key="3">
    <source>
        <dbReference type="ARBA" id="ARBA00023242"/>
    </source>
</evidence>
<feature type="region of interest" description="Disordered" evidence="4">
    <location>
        <begin position="781"/>
        <end position="988"/>
    </location>
</feature>
<feature type="region of interest" description="Disordered" evidence="4">
    <location>
        <begin position="1"/>
        <end position="154"/>
    </location>
</feature>
<feature type="compositionally biased region" description="Basic and acidic residues" evidence="4">
    <location>
        <begin position="98"/>
        <end position="119"/>
    </location>
</feature>
<feature type="compositionally biased region" description="Basic residues" evidence="4">
    <location>
        <begin position="829"/>
        <end position="838"/>
    </location>
</feature>
<dbReference type="GO" id="GO:0006355">
    <property type="term" value="P:regulation of DNA-templated transcription"/>
    <property type="evidence" value="ECO:0007669"/>
    <property type="project" value="TreeGrafter"/>
</dbReference>
<feature type="region of interest" description="Disordered" evidence="4">
    <location>
        <begin position="719"/>
        <end position="769"/>
    </location>
</feature>
<feature type="compositionally biased region" description="Basic residues" evidence="4">
    <location>
        <begin position="913"/>
        <end position="928"/>
    </location>
</feature>
<name>A0A7S1ZEY6_9STRA</name>
<feature type="region of interest" description="Disordered" evidence="4">
    <location>
        <begin position="426"/>
        <end position="527"/>
    </location>
</feature>
<gene>
    <name evidence="6" type="ORF">DBRI1063_LOCUS14536</name>
</gene>
<evidence type="ECO:0000256" key="1">
    <source>
        <dbReference type="ARBA" id="ARBA00004123"/>
    </source>
</evidence>
<dbReference type="PROSITE" id="PS51634">
    <property type="entry name" value="CRC"/>
    <property type="match status" value="1"/>
</dbReference>
<dbReference type="InterPro" id="IPR028307">
    <property type="entry name" value="Lin-54_fam"/>
</dbReference>
<dbReference type="InterPro" id="IPR033467">
    <property type="entry name" value="Tesmin/TSO1-like_CXC"/>
</dbReference>
<feature type="compositionally biased region" description="Polar residues" evidence="4">
    <location>
        <begin position="895"/>
        <end position="909"/>
    </location>
</feature>
<feature type="compositionally biased region" description="Basic and acidic residues" evidence="4">
    <location>
        <begin position="126"/>
        <end position="135"/>
    </location>
</feature>
<dbReference type="Pfam" id="PF03638">
    <property type="entry name" value="TCR"/>
    <property type="match status" value="2"/>
</dbReference>
<dbReference type="SMART" id="SM01114">
    <property type="entry name" value="CXC"/>
    <property type="match status" value="2"/>
</dbReference>
<feature type="region of interest" description="Disordered" evidence="4">
    <location>
        <begin position="189"/>
        <end position="261"/>
    </location>
</feature>
<evidence type="ECO:0000256" key="2">
    <source>
        <dbReference type="ARBA" id="ARBA00007267"/>
    </source>
</evidence>
<reference evidence="6" key="1">
    <citation type="submission" date="2021-01" db="EMBL/GenBank/DDBJ databases">
        <authorList>
            <person name="Corre E."/>
            <person name="Pelletier E."/>
            <person name="Niang G."/>
            <person name="Scheremetjew M."/>
            <person name="Finn R."/>
            <person name="Kale V."/>
            <person name="Holt S."/>
            <person name="Cochrane G."/>
            <person name="Meng A."/>
            <person name="Brown T."/>
            <person name="Cohen L."/>
        </authorList>
    </citation>
    <scope>NUCLEOTIDE SEQUENCE</scope>
    <source>
        <strain evidence="6">Pop2</strain>
    </source>
</reference>
<feature type="compositionally biased region" description="Basic and acidic residues" evidence="4">
    <location>
        <begin position="945"/>
        <end position="957"/>
    </location>
</feature>